<evidence type="ECO:0000313" key="9">
    <source>
        <dbReference type="EMBL" id="TDF95798.1"/>
    </source>
</evidence>
<evidence type="ECO:0000256" key="8">
    <source>
        <dbReference type="SAM" id="Phobius"/>
    </source>
</evidence>
<dbReference type="GO" id="GO:0006508">
    <property type="term" value="P:proteolysis"/>
    <property type="evidence" value="ECO:0007669"/>
    <property type="project" value="UniProtKB-KW"/>
</dbReference>
<evidence type="ECO:0000256" key="6">
    <source>
        <dbReference type="ARBA" id="ARBA00022989"/>
    </source>
</evidence>
<evidence type="ECO:0000256" key="7">
    <source>
        <dbReference type="ARBA" id="ARBA00023136"/>
    </source>
</evidence>
<accession>A0A4R5KLS6</accession>
<keyword evidence="3" id="KW-0645">Protease</keyword>
<dbReference type="InterPro" id="IPR006741">
    <property type="entry name" value="AgrB"/>
</dbReference>
<dbReference type="RefSeq" id="WP_133230928.1">
    <property type="nucleotide sequence ID" value="NZ_SMRT01000009.1"/>
</dbReference>
<dbReference type="GO" id="GO:0016020">
    <property type="term" value="C:membrane"/>
    <property type="evidence" value="ECO:0007669"/>
    <property type="project" value="InterPro"/>
</dbReference>
<sequence length="185" mass="20483">MNFIDKSADALAVSIRKNNPNAASQAVLFYALSLLINISLTIITVIVICSITGHLAKALLIIVVYTLLRFVSGGAHLSSSLACCIASSVIFITASHVEYDFYYIGLILNSAALLILLKTAPQGIENISRIDKKYYPLLKLFSVIIVASNYYFQLDFLSTAFFIQALHTTKLFENTIHYVERRVTP</sequence>
<dbReference type="GO" id="GO:0008233">
    <property type="term" value="F:peptidase activity"/>
    <property type="evidence" value="ECO:0007669"/>
    <property type="project" value="UniProtKB-KW"/>
</dbReference>
<dbReference type="Proteomes" id="UP000295636">
    <property type="component" value="Unassembled WGS sequence"/>
</dbReference>
<gene>
    <name evidence="9" type="ORF">E1757_18860</name>
</gene>
<keyword evidence="10" id="KW-1185">Reference proteome</keyword>
<organism evidence="9 10">
    <name type="scientific">Paenibacillus piri</name>
    <dbReference type="NCBI Taxonomy" id="2547395"/>
    <lineage>
        <taxon>Bacteria</taxon>
        <taxon>Bacillati</taxon>
        <taxon>Bacillota</taxon>
        <taxon>Bacilli</taxon>
        <taxon>Bacillales</taxon>
        <taxon>Paenibacillaceae</taxon>
        <taxon>Paenibacillus</taxon>
    </lineage>
</organism>
<dbReference type="EMBL" id="SMRT01000009">
    <property type="protein sequence ID" value="TDF95798.1"/>
    <property type="molecule type" value="Genomic_DNA"/>
</dbReference>
<keyword evidence="6 8" id="KW-1133">Transmembrane helix</keyword>
<keyword evidence="2" id="KW-0673">Quorum sensing</keyword>
<evidence type="ECO:0000256" key="4">
    <source>
        <dbReference type="ARBA" id="ARBA00022692"/>
    </source>
</evidence>
<evidence type="ECO:0000256" key="2">
    <source>
        <dbReference type="ARBA" id="ARBA00022654"/>
    </source>
</evidence>
<dbReference type="Pfam" id="PF04647">
    <property type="entry name" value="AgrB"/>
    <property type="match status" value="1"/>
</dbReference>
<evidence type="ECO:0000313" key="10">
    <source>
        <dbReference type="Proteomes" id="UP000295636"/>
    </source>
</evidence>
<name>A0A4R5KLS6_9BACL</name>
<protein>
    <recommendedName>
        <fullName evidence="11">Accessory regulator AgrB</fullName>
    </recommendedName>
</protein>
<dbReference type="GO" id="GO:0009372">
    <property type="term" value="P:quorum sensing"/>
    <property type="evidence" value="ECO:0007669"/>
    <property type="project" value="UniProtKB-KW"/>
</dbReference>
<keyword evidence="1" id="KW-1003">Cell membrane</keyword>
<evidence type="ECO:0008006" key="11">
    <source>
        <dbReference type="Google" id="ProtNLM"/>
    </source>
</evidence>
<feature type="transmembrane region" description="Helical" evidence="8">
    <location>
        <begin position="26"/>
        <end position="48"/>
    </location>
</feature>
<reference evidence="9 10" key="1">
    <citation type="submission" date="2019-03" db="EMBL/GenBank/DDBJ databases">
        <title>This is whole genome sequence of Paenibacillus sp MS74 strain.</title>
        <authorList>
            <person name="Trinh H.N."/>
        </authorList>
    </citation>
    <scope>NUCLEOTIDE SEQUENCE [LARGE SCALE GENOMIC DNA]</scope>
    <source>
        <strain evidence="9 10">MS74</strain>
    </source>
</reference>
<feature type="transmembrane region" description="Helical" evidence="8">
    <location>
        <begin position="133"/>
        <end position="152"/>
    </location>
</feature>
<evidence type="ECO:0000256" key="1">
    <source>
        <dbReference type="ARBA" id="ARBA00022475"/>
    </source>
</evidence>
<proteinExistence type="predicted"/>
<feature type="transmembrane region" description="Helical" evidence="8">
    <location>
        <begin position="54"/>
        <end position="71"/>
    </location>
</feature>
<evidence type="ECO:0000256" key="3">
    <source>
        <dbReference type="ARBA" id="ARBA00022670"/>
    </source>
</evidence>
<evidence type="ECO:0000256" key="5">
    <source>
        <dbReference type="ARBA" id="ARBA00022801"/>
    </source>
</evidence>
<feature type="transmembrane region" description="Helical" evidence="8">
    <location>
        <begin position="101"/>
        <end position="121"/>
    </location>
</feature>
<dbReference type="OrthoDB" id="2666767at2"/>
<keyword evidence="5" id="KW-0378">Hydrolase</keyword>
<keyword evidence="7 8" id="KW-0472">Membrane</keyword>
<comment type="caution">
    <text evidence="9">The sequence shown here is derived from an EMBL/GenBank/DDBJ whole genome shotgun (WGS) entry which is preliminary data.</text>
</comment>
<keyword evidence="4 8" id="KW-0812">Transmembrane</keyword>
<dbReference type="AlphaFoldDB" id="A0A4R5KLS6"/>